<name>A0A0S3PZW5_9BRAD</name>
<dbReference type="InterPro" id="IPR030678">
    <property type="entry name" value="Peptide/Ni-bd"/>
</dbReference>
<proteinExistence type="inferred from homology"/>
<sequence length="499" mass="55189">MGGTINSLDATAPGSTREVFGISMNVYDRLASFGRKQVDDYWTFDFDNIRGELAERVERSADGRTLTFHLRQGAKWHDGSPVTAADVKWSLDRAVISKTLSPAQLASGSLTKADQFRIASDNVVEVMLDKPDRLALANLCVPFSPMINSTLAKKNATEEDPWAVNWLKENAAAGGAYTVEQHRAGQQTILRRNEAWQNGAGGKLPFFQRVIAQTVPEAATRANLVERGDADLAIDLQASDISALEQRKKVKVLAIPQTNGFTALVFNVRQAPFNNAKVRAAIAAAIPYENLFKAALFERGRVLYGASWTEAPNGDFPQPLPERFDLDKAKSLLAEAGMASGFATTFSYPAGAAAFGEPMAALIKESLGRIGIDVSIQKMPDAQYTTMEVERRLAISLGTGTAWLPAPDYFMRTYFAFEQRWNFSGMRDPELEALVQDARFETDAAKYQATSRKMIDIVAREMPMVMLWQPNQDAVMMPQVQGFTYAFHRQADYRDLSRA</sequence>
<feature type="domain" description="Solute-binding protein family 5" evidence="5">
    <location>
        <begin position="49"/>
        <end position="415"/>
    </location>
</feature>
<keyword evidence="7" id="KW-1185">Reference proteome</keyword>
<dbReference type="Gene3D" id="3.90.76.10">
    <property type="entry name" value="Dipeptide-binding Protein, Domain 1"/>
    <property type="match status" value="1"/>
</dbReference>
<evidence type="ECO:0000256" key="4">
    <source>
        <dbReference type="ARBA" id="ARBA00022729"/>
    </source>
</evidence>
<dbReference type="InterPro" id="IPR039424">
    <property type="entry name" value="SBP_5"/>
</dbReference>
<dbReference type="GO" id="GO:0015833">
    <property type="term" value="P:peptide transport"/>
    <property type="evidence" value="ECO:0007669"/>
    <property type="project" value="TreeGrafter"/>
</dbReference>
<organism evidence="6 7">
    <name type="scientific">Variibacter gotjawalensis</name>
    <dbReference type="NCBI Taxonomy" id="1333996"/>
    <lineage>
        <taxon>Bacteria</taxon>
        <taxon>Pseudomonadati</taxon>
        <taxon>Pseudomonadota</taxon>
        <taxon>Alphaproteobacteria</taxon>
        <taxon>Hyphomicrobiales</taxon>
        <taxon>Nitrobacteraceae</taxon>
        <taxon>Variibacter</taxon>
    </lineage>
</organism>
<accession>A0A0S3PZW5</accession>
<keyword evidence="3" id="KW-0813">Transport</keyword>
<dbReference type="PANTHER" id="PTHR30290:SF10">
    <property type="entry name" value="PERIPLASMIC OLIGOPEPTIDE-BINDING PROTEIN-RELATED"/>
    <property type="match status" value="1"/>
</dbReference>
<dbReference type="SUPFAM" id="SSF53850">
    <property type="entry name" value="Periplasmic binding protein-like II"/>
    <property type="match status" value="1"/>
</dbReference>
<keyword evidence="4" id="KW-0732">Signal</keyword>
<evidence type="ECO:0000313" key="7">
    <source>
        <dbReference type="Proteomes" id="UP000236884"/>
    </source>
</evidence>
<dbReference type="Gene3D" id="3.10.105.10">
    <property type="entry name" value="Dipeptide-binding Protein, Domain 3"/>
    <property type="match status" value="1"/>
</dbReference>
<evidence type="ECO:0000256" key="2">
    <source>
        <dbReference type="ARBA" id="ARBA00005695"/>
    </source>
</evidence>
<dbReference type="EMBL" id="AP014946">
    <property type="protein sequence ID" value="BAT61464.1"/>
    <property type="molecule type" value="Genomic_DNA"/>
</dbReference>
<evidence type="ECO:0000313" key="6">
    <source>
        <dbReference type="EMBL" id="BAT61464.1"/>
    </source>
</evidence>
<dbReference type="GO" id="GO:1904680">
    <property type="term" value="F:peptide transmembrane transporter activity"/>
    <property type="evidence" value="ECO:0007669"/>
    <property type="project" value="TreeGrafter"/>
</dbReference>
<dbReference type="InterPro" id="IPR000914">
    <property type="entry name" value="SBP_5_dom"/>
</dbReference>
<dbReference type="KEGG" id="vgo:GJW-30_1_04021"/>
<comment type="similarity">
    <text evidence="2">Belongs to the bacterial solute-binding protein 5 family.</text>
</comment>
<comment type="subcellular location">
    <subcellularLocation>
        <location evidence="1">Periplasm</location>
    </subcellularLocation>
</comment>
<dbReference type="Pfam" id="PF00496">
    <property type="entry name" value="SBP_bac_5"/>
    <property type="match status" value="1"/>
</dbReference>
<dbReference type="Proteomes" id="UP000236884">
    <property type="component" value="Chromosome"/>
</dbReference>
<dbReference type="FunFam" id="3.90.76.10:FF:000007">
    <property type="entry name" value="Dipeptide ABC transporter periplasmic dipeptide-binding protein"/>
    <property type="match status" value="1"/>
</dbReference>
<dbReference type="CDD" id="cd08512">
    <property type="entry name" value="PBP2_NikA_DppA_OppA_like_7"/>
    <property type="match status" value="1"/>
</dbReference>
<dbReference type="Gene3D" id="3.40.190.10">
    <property type="entry name" value="Periplasmic binding protein-like II"/>
    <property type="match status" value="1"/>
</dbReference>
<dbReference type="AlphaFoldDB" id="A0A0S3PZW5"/>
<evidence type="ECO:0000259" key="5">
    <source>
        <dbReference type="Pfam" id="PF00496"/>
    </source>
</evidence>
<dbReference type="GO" id="GO:0043190">
    <property type="term" value="C:ATP-binding cassette (ABC) transporter complex"/>
    <property type="evidence" value="ECO:0007669"/>
    <property type="project" value="InterPro"/>
</dbReference>
<reference evidence="6 7" key="1">
    <citation type="submission" date="2015-08" db="EMBL/GenBank/DDBJ databases">
        <title>Investigation of the bacterial diversity of lava forest soil.</title>
        <authorList>
            <person name="Lee J.S."/>
        </authorList>
    </citation>
    <scope>NUCLEOTIDE SEQUENCE [LARGE SCALE GENOMIC DNA]</scope>
    <source>
        <strain evidence="6 7">GJW-30</strain>
    </source>
</reference>
<evidence type="ECO:0000256" key="1">
    <source>
        <dbReference type="ARBA" id="ARBA00004418"/>
    </source>
</evidence>
<evidence type="ECO:0000256" key="3">
    <source>
        <dbReference type="ARBA" id="ARBA00022448"/>
    </source>
</evidence>
<dbReference type="PANTHER" id="PTHR30290">
    <property type="entry name" value="PERIPLASMIC BINDING COMPONENT OF ABC TRANSPORTER"/>
    <property type="match status" value="1"/>
</dbReference>
<gene>
    <name evidence="6" type="primary">ddpA</name>
    <name evidence="6" type="ORF">GJW-30_1_04021</name>
</gene>
<protein>
    <submittedName>
        <fullName evidence="6">Putative D,D-dipeptide-binding periplasmic protein DdpA</fullName>
    </submittedName>
</protein>
<dbReference type="PIRSF" id="PIRSF002741">
    <property type="entry name" value="MppA"/>
    <property type="match status" value="1"/>
</dbReference>
<dbReference type="GO" id="GO:0030288">
    <property type="term" value="C:outer membrane-bounded periplasmic space"/>
    <property type="evidence" value="ECO:0007669"/>
    <property type="project" value="UniProtKB-ARBA"/>
</dbReference>